<dbReference type="eggNOG" id="ENOG502ZECG">
    <property type="taxonomic scope" value="Bacteria"/>
</dbReference>
<evidence type="ECO:0008006" key="4">
    <source>
        <dbReference type="Google" id="ProtNLM"/>
    </source>
</evidence>
<gene>
    <name evidence="2" type="ORF">EL26_24210</name>
</gene>
<comment type="caution">
    <text evidence="2">The sequence shown here is derived from an EMBL/GenBank/DDBJ whole genome shotgun (WGS) entry which is preliminary data.</text>
</comment>
<feature type="chain" id="PRO_5001698306" description="Cohesin domain-containing protein" evidence="1">
    <location>
        <begin position="24"/>
        <end position="239"/>
    </location>
</feature>
<organism evidence="2 3">
    <name type="scientific">Tumebacillus flagellatus</name>
    <dbReference type="NCBI Taxonomy" id="1157490"/>
    <lineage>
        <taxon>Bacteria</taxon>
        <taxon>Bacillati</taxon>
        <taxon>Bacillota</taxon>
        <taxon>Bacilli</taxon>
        <taxon>Bacillales</taxon>
        <taxon>Alicyclobacillaceae</taxon>
        <taxon>Tumebacillus</taxon>
    </lineage>
</organism>
<protein>
    <recommendedName>
        <fullName evidence="4">Cohesin domain-containing protein</fullName>
    </recommendedName>
</protein>
<name>A0A074LJP2_9BACL</name>
<evidence type="ECO:0000313" key="3">
    <source>
        <dbReference type="Proteomes" id="UP000027931"/>
    </source>
</evidence>
<dbReference type="RefSeq" id="WP_038094787.1">
    <property type="nucleotide sequence ID" value="NZ_JMIR01000076.1"/>
</dbReference>
<evidence type="ECO:0000256" key="1">
    <source>
        <dbReference type="SAM" id="SignalP"/>
    </source>
</evidence>
<feature type="signal peptide" evidence="1">
    <location>
        <begin position="1"/>
        <end position="23"/>
    </location>
</feature>
<keyword evidence="3" id="KW-1185">Reference proteome</keyword>
<dbReference type="OrthoDB" id="9958175at2"/>
<reference evidence="2 3" key="1">
    <citation type="journal article" date="2013" name="Int. J. Syst. Evol. Microbiol.">
        <title>Tumebacillus flagellatus sp. nov., an alpha-amylase/pullulanase-producing bacterium isolated from cassava wastewater.</title>
        <authorList>
            <person name="Wang Q."/>
            <person name="Xie N."/>
            <person name="Qin Y."/>
            <person name="Shen N."/>
            <person name="Zhu J."/>
            <person name="Mi H."/>
            <person name="Huang R."/>
        </authorList>
    </citation>
    <scope>NUCLEOTIDE SEQUENCE [LARGE SCALE GENOMIC DNA]</scope>
    <source>
        <strain evidence="2 3">GST4</strain>
    </source>
</reference>
<sequence>MKKIIALPIAASILFTTVGTANATQSTPTIPPLVEGTAPQKTVKQDIKYTAEGNKVVSFSVEYPRDPKASIAVKPKQKVDSFTFTKDGDIFENGVKLDLTKYASEQFYAQKPTLQSGGSSWLTYYDEYSPGYFEMYGYPDANFFMDYSIGSKLSAYSNYTFKVSSFITYATDVANQRAGIVQNGAALMTTLGITVLTAATVIGALGGAGTAAVLAYNIYDDSNSGHASMKNAYSVLQSY</sequence>
<dbReference type="EMBL" id="JMIR01000076">
    <property type="protein sequence ID" value="KEO80825.1"/>
    <property type="molecule type" value="Genomic_DNA"/>
</dbReference>
<accession>A0A074LJP2</accession>
<keyword evidence="1" id="KW-0732">Signal</keyword>
<evidence type="ECO:0000313" key="2">
    <source>
        <dbReference type="EMBL" id="KEO80825.1"/>
    </source>
</evidence>
<dbReference type="Proteomes" id="UP000027931">
    <property type="component" value="Unassembled WGS sequence"/>
</dbReference>
<proteinExistence type="predicted"/>
<dbReference type="AlphaFoldDB" id="A0A074LJP2"/>